<comment type="caution">
    <text evidence="1">The sequence shown here is derived from an EMBL/GenBank/DDBJ whole genome shotgun (WGS) entry which is preliminary data.</text>
</comment>
<gene>
    <name evidence="1" type="ORF">JM93_02117</name>
</gene>
<dbReference type="AlphaFoldDB" id="A0A562T1K9"/>
<dbReference type="Proteomes" id="UP000320593">
    <property type="component" value="Unassembled WGS sequence"/>
</dbReference>
<dbReference type="EMBL" id="VLLF01000004">
    <property type="protein sequence ID" value="TWI87551.1"/>
    <property type="molecule type" value="Genomic_DNA"/>
</dbReference>
<name>A0A562T1K9_9HYPH</name>
<dbReference type="OrthoDB" id="7676770at2"/>
<evidence type="ECO:0000313" key="1">
    <source>
        <dbReference type="EMBL" id="TWI87551.1"/>
    </source>
</evidence>
<protein>
    <submittedName>
        <fullName evidence="1">Uncharacterized protein</fullName>
    </submittedName>
</protein>
<accession>A0A562T1K9</accession>
<evidence type="ECO:0000313" key="2">
    <source>
        <dbReference type="Proteomes" id="UP000320593"/>
    </source>
</evidence>
<dbReference type="RefSeq" id="WP_145342979.1">
    <property type="nucleotide sequence ID" value="NZ_SMLY01000071.1"/>
</dbReference>
<organism evidence="1 2">
    <name type="scientific">Roseibium hamelinense</name>
    <dbReference type="NCBI Taxonomy" id="150831"/>
    <lineage>
        <taxon>Bacteria</taxon>
        <taxon>Pseudomonadati</taxon>
        <taxon>Pseudomonadota</taxon>
        <taxon>Alphaproteobacteria</taxon>
        <taxon>Hyphomicrobiales</taxon>
        <taxon>Stappiaceae</taxon>
        <taxon>Roseibium</taxon>
    </lineage>
</organism>
<sequence length="262" mass="28941">MPQLHFPSFGKKTCPWYMQPEPKLNGELSFGSIPFTYSFIRGRDMTLKVDRTMKLGTVGILAIIMTALSAPPGSAAAKDWIERVEVKRDGIDVIPVKVSANSTKYTGISSSSHRFLLRLYAKATKGERIVAMKVGSFTGVQYFEADGSLWSNSFKHRDVGSGSKRTAAISYTPAIPLNKVKWQGWDPVQACALNMDKQIKSGMPKSEVLSKTWTVKAKAYFELDAVAAKKGKAKSNKWNIKNTKNQRDGYAYGVSVLCQKGL</sequence>
<reference evidence="1 2" key="1">
    <citation type="submission" date="2019-07" db="EMBL/GenBank/DDBJ databases">
        <title>Genomic Encyclopedia of Archaeal and Bacterial Type Strains, Phase II (KMG-II): from individual species to whole genera.</title>
        <authorList>
            <person name="Goeker M."/>
        </authorList>
    </citation>
    <scope>NUCLEOTIDE SEQUENCE [LARGE SCALE GENOMIC DNA]</scope>
    <source>
        <strain evidence="1 2">ATCC BAA-252</strain>
    </source>
</reference>
<keyword evidence="2" id="KW-1185">Reference proteome</keyword>
<proteinExistence type="predicted"/>